<accession>A0A3P8FMI5</accession>
<dbReference type="PANTHER" id="PTHR21592:SF4">
    <property type="entry name" value="MATH (MEPRIN-ASSOCIATED TRAF HOMOLOGY) DOMAIN CONTAINING"/>
    <property type="match status" value="1"/>
</dbReference>
<dbReference type="Proteomes" id="UP000050761">
    <property type="component" value="Unassembled WGS sequence"/>
</dbReference>
<accession>A0A183GDX7</accession>
<dbReference type="PANTHER" id="PTHR21592">
    <property type="entry name" value="CHROMOSOME UNDETERMINED SCAFFOLD_25, WHOLE GENOME SHOTGUN SEQUENCE"/>
    <property type="match status" value="1"/>
</dbReference>
<keyword evidence="2" id="KW-1185">Reference proteome</keyword>
<dbReference type="EMBL" id="UZAH01032185">
    <property type="protein sequence ID" value="VDP20196.1"/>
    <property type="molecule type" value="Genomic_DNA"/>
</dbReference>
<dbReference type="OrthoDB" id="5875811at2759"/>
<organism evidence="2 3">
    <name type="scientific">Heligmosomoides polygyrus</name>
    <name type="common">Parasitic roundworm</name>
    <dbReference type="NCBI Taxonomy" id="6339"/>
    <lineage>
        <taxon>Eukaryota</taxon>
        <taxon>Metazoa</taxon>
        <taxon>Ecdysozoa</taxon>
        <taxon>Nematoda</taxon>
        <taxon>Chromadorea</taxon>
        <taxon>Rhabditida</taxon>
        <taxon>Rhabditina</taxon>
        <taxon>Rhabditomorpha</taxon>
        <taxon>Strongyloidea</taxon>
        <taxon>Heligmosomidae</taxon>
        <taxon>Heligmosomoides</taxon>
    </lineage>
</organism>
<dbReference type="Pfam" id="PF03057">
    <property type="entry name" value="DUF236"/>
    <property type="match status" value="3"/>
</dbReference>
<protein>
    <submittedName>
        <fullName evidence="3">Calponin-homology (CH) domain-containing protein</fullName>
    </submittedName>
</protein>
<name>A0A183GDX7_HELPZ</name>
<proteinExistence type="predicted"/>
<dbReference type="InterPro" id="IPR004296">
    <property type="entry name" value="DUF236"/>
</dbReference>
<reference evidence="3" key="2">
    <citation type="submission" date="2019-09" db="UniProtKB">
        <authorList>
            <consortium name="WormBaseParasite"/>
        </authorList>
    </citation>
    <scope>IDENTIFICATION</scope>
</reference>
<gene>
    <name evidence="1" type="ORF">HPBE_LOCUS20480</name>
</gene>
<evidence type="ECO:0000313" key="1">
    <source>
        <dbReference type="EMBL" id="VDP20196.1"/>
    </source>
</evidence>
<dbReference type="AlphaFoldDB" id="A0A183GDX7"/>
<evidence type="ECO:0000313" key="2">
    <source>
        <dbReference type="Proteomes" id="UP000050761"/>
    </source>
</evidence>
<dbReference type="WBParaSite" id="HPBE_0002048101-mRNA-1">
    <property type="protein sequence ID" value="HPBE_0002048101-mRNA-1"/>
    <property type="gene ID" value="HPBE_0002048101"/>
</dbReference>
<reference evidence="1 2" key="1">
    <citation type="submission" date="2018-11" db="EMBL/GenBank/DDBJ databases">
        <authorList>
            <consortium name="Pathogen Informatics"/>
        </authorList>
    </citation>
    <scope>NUCLEOTIDE SEQUENCE [LARGE SCALE GENOMIC DNA]</scope>
</reference>
<evidence type="ECO:0000313" key="3">
    <source>
        <dbReference type="WBParaSite" id="HPBE_0002048101-mRNA-1"/>
    </source>
</evidence>
<sequence length="237" mass="25803">MFLSCFCSSSSSRIRQSLQPLRTLSNLLSTQHPFAARQTGLRLRTSPRFSIDRYRTRNVSTIAKLSCRAQRNELGKGDGGIPVFALPGWLLCMKGTYDPNYQTLAGLNNDDVFKPKVSGGGGGLKIRPPAQGGKAGTYDPNYQTLAGMNNDEIFKKKEQPEMNIRPPAQGGKVGTYDPNYQTLAGMNNDDVFKRKDGGGGAGGGEMQIKAPQDKHVVPTFDPNYQVGLTLAREACLQ</sequence>